<keyword evidence="3" id="KW-1185">Reference proteome</keyword>
<evidence type="ECO:0000313" key="3">
    <source>
        <dbReference type="Proteomes" id="UP000317494"/>
    </source>
</evidence>
<sequence length="105" mass="11671">MARSLLWIDTTIKPSPSDRKVPRPSRFTNVPDLDSKGYDGRVTASTTNTTIRYKDIQNSGILSPYNHGKLLSNRRTSCKPPGTGFWCIRLSSPLCPPTSIQHAKV</sequence>
<dbReference type="EMBL" id="QEAN01000099">
    <property type="protein sequence ID" value="TPX48496.1"/>
    <property type="molecule type" value="Genomic_DNA"/>
</dbReference>
<evidence type="ECO:0000313" key="2">
    <source>
        <dbReference type="EMBL" id="TPX48496.1"/>
    </source>
</evidence>
<organism evidence="2 3">
    <name type="scientific">Synchytrium endobioticum</name>
    <dbReference type="NCBI Taxonomy" id="286115"/>
    <lineage>
        <taxon>Eukaryota</taxon>
        <taxon>Fungi</taxon>
        <taxon>Fungi incertae sedis</taxon>
        <taxon>Chytridiomycota</taxon>
        <taxon>Chytridiomycota incertae sedis</taxon>
        <taxon>Chytridiomycetes</taxon>
        <taxon>Synchytriales</taxon>
        <taxon>Synchytriaceae</taxon>
        <taxon>Synchytrium</taxon>
    </lineage>
</organism>
<feature type="region of interest" description="Disordered" evidence="1">
    <location>
        <begin position="13"/>
        <end position="41"/>
    </location>
</feature>
<proteinExistence type="predicted"/>
<accession>A0A507DAJ2</accession>
<reference evidence="2 3" key="1">
    <citation type="journal article" date="2019" name="Sci. Rep.">
        <title>Comparative genomics of chytrid fungi reveal insights into the obligate biotrophic and pathogenic lifestyle of Synchytrium endobioticum.</title>
        <authorList>
            <person name="van de Vossenberg B.T.L.H."/>
            <person name="Warris S."/>
            <person name="Nguyen H.D.T."/>
            <person name="van Gent-Pelzer M.P.E."/>
            <person name="Joly D.L."/>
            <person name="van de Geest H.C."/>
            <person name="Bonants P.J.M."/>
            <person name="Smith D.S."/>
            <person name="Levesque C.A."/>
            <person name="van der Lee T.A.J."/>
        </authorList>
    </citation>
    <scope>NUCLEOTIDE SEQUENCE [LARGE SCALE GENOMIC DNA]</scope>
    <source>
        <strain evidence="2 3">MB42</strain>
    </source>
</reference>
<dbReference type="VEuPathDB" id="FungiDB:SeMB42_g02993"/>
<dbReference type="AlphaFoldDB" id="A0A507DAJ2"/>
<comment type="caution">
    <text evidence="2">The sequence shown here is derived from an EMBL/GenBank/DDBJ whole genome shotgun (WGS) entry which is preliminary data.</text>
</comment>
<protein>
    <submittedName>
        <fullName evidence="2">Uncharacterized protein</fullName>
    </submittedName>
</protein>
<dbReference type="Proteomes" id="UP000317494">
    <property type="component" value="Unassembled WGS sequence"/>
</dbReference>
<name>A0A507DAJ2_9FUNG</name>
<evidence type="ECO:0000256" key="1">
    <source>
        <dbReference type="SAM" id="MobiDB-lite"/>
    </source>
</evidence>
<gene>
    <name evidence="2" type="ORF">SeMB42_g02993</name>
</gene>